<dbReference type="AlphaFoldDB" id="A0AAV4QHG3"/>
<feature type="compositionally biased region" description="Basic and acidic residues" evidence="1">
    <location>
        <begin position="55"/>
        <end position="67"/>
    </location>
</feature>
<evidence type="ECO:0000313" key="2">
    <source>
        <dbReference type="EMBL" id="GIY09503.1"/>
    </source>
</evidence>
<accession>A0AAV4QHG3</accession>
<sequence>MDVAASRCLGVAFPCGRQRAFNETDGAELLCVGKDILCPAAHAKCGGHWANPAPPEKRDPPGKSPFRREGLKFSSYFAEDGCGRIAVLRCGFPMRT</sequence>
<evidence type="ECO:0000256" key="1">
    <source>
        <dbReference type="SAM" id="MobiDB-lite"/>
    </source>
</evidence>
<evidence type="ECO:0000313" key="3">
    <source>
        <dbReference type="Proteomes" id="UP001054837"/>
    </source>
</evidence>
<organism evidence="2 3">
    <name type="scientific">Caerostris darwini</name>
    <dbReference type="NCBI Taxonomy" id="1538125"/>
    <lineage>
        <taxon>Eukaryota</taxon>
        <taxon>Metazoa</taxon>
        <taxon>Ecdysozoa</taxon>
        <taxon>Arthropoda</taxon>
        <taxon>Chelicerata</taxon>
        <taxon>Arachnida</taxon>
        <taxon>Araneae</taxon>
        <taxon>Araneomorphae</taxon>
        <taxon>Entelegynae</taxon>
        <taxon>Araneoidea</taxon>
        <taxon>Araneidae</taxon>
        <taxon>Caerostris</taxon>
    </lineage>
</organism>
<name>A0AAV4QHG3_9ARAC</name>
<protein>
    <submittedName>
        <fullName evidence="2">Uncharacterized protein</fullName>
    </submittedName>
</protein>
<reference evidence="2 3" key="1">
    <citation type="submission" date="2021-06" db="EMBL/GenBank/DDBJ databases">
        <title>Caerostris darwini draft genome.</title>
        <authorList>
            <person name="Kono N."/>
            <person name="Arakawa K."/>
        </authorList>
    </citation>
    <scope>NUCLEOTIDE SEQUENCE [LARGE SCALE GENOMIC DNA]</scope>
</reference>
<gene>
    <name evidence="2" type="ORF">CDAR_509781</name>
</gene>
<dbReference type="Proteomes" id="UP001054837">
    <property type="component" value="Unassembled WGS sequence"/>
</dbReference>
<proteinExistence type="predicted"/>
<dbReference type="EMBL" id="BPLQ01004651">
    <property type="protein sequence ID" value="GIY09503.1"/>
    <property type="molecule type" value="Genomic_DNA"/>
</dbReference>
<comment type="caution">
    <text evidence="2">The sequence shown here is derived from an EMBL/GenBank/DDBJ whole genome shotgun (WGS) entry which is preliminary data.</text>
</comment>
<keyword evidence="3" id="KW-1185">Reference proteome</keyword>
<feature type="region of interest" description="Disordered" evidence="1">
    <location>
        <begin position="47"/>
        <end position="67"/>
    </location>
</feature>